<sequence>MAKKHYCKDSEHNNENREENEDLEQECGKESYSFNNPLNVIMKKLKELEIDAELEVSVYKAAQNVSENRIEELEKENQRLRELTADIKFENVILKTAATVLENRMEALNAECSNVGNGNEKFPRIITMIEKMKADGRKALRSHPKNGCNFGEKDELENKENEDNAKEDEKETRIKGDKNAFRLSFKKIPESSKLKLNSGKITVITKNYSWRIMDGIDQRPFRHS</sequence>
<protein>
    <submittedName>
        <fullName evidence="3">Uncharacterized protein</fullName>
    </submittedName>
</protein>
<gene>
    <name evidence="3" type="ORF">Glove_320g159</name>
</gene>
<dbReference type="EMBL" id="PQFF01000292">
    <property type="protein sequence ID" value="RHZ64748.1"/>
    <property type="molecule type" value="Genomic_DNA"/>
</dbReference>
<keyword evidence="4" id="KW-1185">Reference proteome</keyword>
<feature type="coiled-coil region" evidence="1">
    <location>
        <begin position="56"/>
        <end position="111"/>
    </location>
</feature>
<evidence type="ECO:0000313" key="3">
    <source>
        <dbReference type="EMBL" id="RHZ64748.1"/>
    </source>
</evidence>
<feature type="region of interest" description="Disordered" evidence="2">
    <location>
        <begin position="139"/>
        <end position="172"/>
    </location>
</feature>
<dbReference type="Proteomes" id="UP000266861">
    <property type="component" value="Unassembled WGS sequence"/>
</dbReference>
<proteinExistence type="predicted"/>
<reference evidence="3 4" key="1">
    <citation type="submission" date="2018-08" db="EMBL/GenBank/DDBJ databases">
        <title>Genome and evolution of the arbuscular mycorrhizal fungus Diversispora epigaea (formerly Glomus versiforme) and its bacterial endosymbionts.</title>
        <authorList>
            <person name="Sun X."/>
            <person name="Fei Z."/>
            <person name="Harrison M."/>
        </authorList>
    </citation>
    <scope>NUCLEOTIDE SEQUENCE [LARGE SCALE GENOMIC DNA]</scope>
    <source>
        <strain evidence="3 4">IT104</strain>
    </source>
</reference>
<evidence type="ECO:0000313" key="4">
    <source>
        <dbReference type="Proteomes" id="UP000266861"/>
    </source>
</evidence>
<feature type="compositionally biased region" description="Basic and acidic residues" evidence="2">
    <location>
        <begin position="7"/>
        <end position="17"/>
    </location>
</feature>
<organism evidence="3 4">
    <name type="scientific">Diversispora epigaea</name>
    <dbReference type="NCBI Taxonomy" id="1348612"/>
    <lineage>
        <taxon>Eukaryota</taxon>
        <taxon>Fungi</taxon>
        <taxon>Fungi incertae sedis</taxon>
        <taxon>Mucoromycota</taxon>
        <taxon>Glomeromycotina</taxon>
        <taxon>Glomeromycetes</taxon>
        <taxon>Diversisporales</taxon>
        <taxon>Diversisporaceae</taxon>
        <taxon>Diversispora</taxon>
    </lineage>
</organism>
<evidence type="ECO:0000256" key="2">
    <source>
        <dbReference type="SAM" id="MobiDB-lite"/>
    </source>
</evidence>
<evidence type="ECO:0000256" key="1">
    <source>
        <dbReference type="SAM" id="Coils"/>
    </source>
</evidence>
<dbReference type="AlphaFoldDB" id="A0A397HS02"/>
<accession>A0A397HS02</accession>
<comment type="caution">
    <text evidence="3">The sequence shown here is derived from an EMBL/GenBank/DDBJ whole genome shotgun (WGS) entry which is preliminary data.</text>
</comment>
<feature type="region of interest" description="Disordered" evidence="2">
    <location>
        <begin position="1"/>
        <end position="28"/>
    </location>
</feature>
<keyword evidence="1" id="KW-0175">Coiled coil</keyword>
<feature type="compositionally biased region" description="Basic and acidic residues" evidence="2">
    <location>
        <begin position="151"/>
        <end position="172"/>
    </location>
</feature>
<name>A0A397HS02_9GLOM</name>